<organism evidence="1">
    <name type="scientific">marine sediment metagenome</name>
    <dbReference type="NCBI Taxonomy" id="412755"/>
    <lineage>
        <taxon>unclassified sequences</taxon>
        <taxon>metagenomes</taxon>
        <taxon>ecological metagenomes</taxon>
    </lineage>
</organism>
<gene>
    <name evidence="1" type="ORF">LCGC14_1389260</name>
</gene>
<proteinExistence type="predicted"/>
<sequence>MDIKDAVEITKLVNGSSKLKRNPECNLTPFEKEALQTLIDFYKEVSEVHEKVMDEKCASDEIHCTCVPVLREEIKRLRQTLIDSTKKIDELRGALDRAHKIFGVESDKLKKEFGAKKIDEGSRKCTKCKEVKSATEFYLTNRATGCLASWCKNCMRLLNQTPYRRKYNRGSVALQKTSQGAT</sequence>
<dbReference type="AlphaFoldDB" id="A0A0F9N200"/>
<reference evidence="1" key="1">
    <citation type="journal article" date="2015" name="Nature">
        <title>Complex archaea that bridge the gap between prokaryotes and eukaryotes.</title>
        <authorList>
            <person name="Spang A."/>
            <person name="Saw J.H."/>
            <person name="Jorgensen S.L."/>
            <person name="Zaremba-Niedzwiedzka K."/>
            <person name="Martijn J."/>
            <person name="Lind A.E."/>
            <person name="van Eijk R."/>
            <person name="Schleper C."/>
            <person name="Guy L."/>
            <person name="Ettema T.J."/>
        </authorList>
    </citation>
    <scope>NUCLEOTIDE SEQUENCE</scope>
</reference>
<comment type="caution">
    <text evidence="1">The sequence shown here is derived from an EMBL/GenBank/DDBJ whole genome shotgun (WGS) entry which is preliminary data.</text>
</comment>
<name>A0A0F9N200_9ZZZZ</name>
<accession>A0A0F9N200</accession>
<dbReference type="EMBL" id="LAZR01008962">
    <property type="protein sequence ID" value="KKM75532.1"/>
    <property type="molecule type" value="Genomic_DNA"/>
</dbReference>
<protein>
    <submittedName>
        <fullName evidence="1">Uncharacterized protein</fullName>
    </submittedName>
</protein>
<evidence type="ECO:0000313" key="1">
    <source>
        <dbReference type="EMBL" id="KKM75532.1"/>
    </source>
</evidence>